<dbReference type="STRING" id="246404.A0A507E3C1"/>
<dbReference type="GO" id="GO:0006862">
    <property type="term" value="P:nucleotide transport"/>
    <property type="evidence" value="ECO:0007669"/>
    <property type="project" value="InterPro"/>
</dbReference>
<dbReference type="Gene3D" id="1.50.40.10">
    <property type="entry name" value="Mitochondrial carrier domain"/>
    <property type="match status" value="2"/>
</dbReference>
<keyword evidence="11" id="KW-1185">Reference proteome</keyword>
<accession>A0A507E3C1</accession>
<dbReference type="PANTHER" id="PTHR45683">
    <property type="entry name" value="MITOCHONDRIAL NICOTINAMIDE ADENINE DINUCLEOTIDE TRANSPORTER 1-RELATED-RELATED"/>
    <property type="match status" value="1"/>
</dbReference>
<comment type="similarity">
    <text evidence="2 9">Belongs to the mitochondrial carrier (TC 2.A.29) family.</text>
</comment>
<reference evidence="10 11" key="1">
    <citation type="journal article" date="2019" name="Sci. Rep.">
        <title>Comparative genomics of chytrid fungi reveal insights into the obligate biotrophic and pathogenic lifestyle of Synchytrium endobioticum.</title>
        <authorList>
            <person name="van de Vossenberg B.T.L.H."/>
            <person name="Warris S."/>
            <person name="Nguyen H.D.T."/>
            <person name="van Gent-Pelzer M.P.E."/>
            <person name="Joly D.L."/>
            <person name="van de Geest H.C."/>
            <person name="Bonants P.J.M."/>
            <person name="Smith D.S."/>
            <person name="Levesque C.A."/>
            <person name="van der Lee T.A.J."/>
        </authorList>
    </citation>
    <scope>NUCLEOTIDE SEQUENCE [LARGE SCALE GENOMIC DNA]</scope>
    <source>
        <strain evidence="10 11">CBS 675.73</strain>
    </source>
</reference>
<protein>
    <submittedName>
        <fullName evidence="10">Uncharacterized protein</fullName>
    </submittedName>
</protein>
<evidence type="ECO:0000256" key="1">
    <source>
        <dbReference type="ARBA" id="ARBA00004141"/>
    </source>
</evidence>
<evidence type="ECO:0000256" key="8">
    <source>
        <dbReference type="PROSITE-ProRule" id="PRU00282"/>
    </source>
</evidence>
<keyword evidence="5" id="KW-0677">Repeat</keyword>
<comment type="subcellular location">
    <subcellularLocation>
        <location evidence="1">Membrane</location>
        <topology evidence="1">Multi-pass membrane protein</topology>
    </subcellularLocation>
</comment>
<gene>
    <name evidence="10" type="ORF">CcCBS67573_g09172</name>
</gene>
<dbReference type="OrthoDB" id="428293at2759"/>
<evidence type="ECO:0000256" key="2">
    <source>
        <dbReference type="ARBA" id="ARBA00006375"/>
    </source>
</evidence>
<comment type="caution">
    <text evidence="10">The sequence shown here is derived from an EMBL/GenBank/DDBJ whole genome shotgun (WGS) entry which is preliminary data.</text>
</comment>
<dbReference type="GO" id="GO:0016020">
    <property type="term" value="C:membrane"/>
    <property type="evidence" value="ECO:0007669"/>
    <property type="project" value="UniProtKB-SubCell"/>
</dbReference>
<dbReference type="InterPro" id="IPR023395">
    <property type="entry name" value="MCP_dom_sf"/>
</dbReference>
<evidence type="ECO:0000313" key="10">
    <source>
        <dbReference type="EMBL" id="TPX58334.1"/>
    </source>
</evidence>
<dbReference type="SUPFAM" id="SSF103506">
    <property type="entry name" value="Mitochondrial carrier"/>
    <property type="match status" value="1"/>
</dbReference>
<evidence type="ECO:0000256" key="6">
    <source>
        <dbReference type="ARBA" id="ARBA00022989"/>
    </source>
</evidence>
<feature type="repeat" description="Solcar" evidence="8">
    <location>
        <begin position="138"/>
        <end position="225"/>
    </location>
</feature>
<name>A0A507E3C1_9FUNG</name>
<organism evidence="10 11">
    <name type="scientific">Chytriomyces confervae</name>
    <dbReference type="NCBI Taxonomy" id="246404"/>
    <lineage>
        <taxon>Eukaryota</taxon>
        <taxon>Fungi</taxon>
        <taxon>Fungi incertae sedis</taxon>
        <taxon>Chytridiomycota</taxon>
        <taxon>Chytridiomycota incertae sedis</taxon>
        <taxon>Chytridiomycetes</taxon>
        <taxon>Chytridiales</taxon>
        <taxon>Chytriomycetaceae</taxon>
        <taxon>Chytriomyces</taxon>
    </lineage>
</organism>
<dbReference type="Pfam" id="PF00153">
    <property type="entry name" value="Mito_carr"/>
    <property type="match status" value="3"/>
</dbReference>
<dbReference type="Proteomes" id="UP000320333">
    <property type="component" value="Unassembled WGS sequence"/>
</dbReference>
<dbReference type="InterPro" id="IPR018108">
    <property type="entry name" value="MCP_transmembrane"/>
</dbReference>
<evidence type="ECO:0000256" key="3">
    <source>
        <dbReference type="ARBA" id="ARBA00022448"/>
    </source>
</evidence>
<evidence type="ECO:0000256" key="5">
    <source>
        <dbReference type="ARBA" id="ARBA00022737"/>
    </source>
</evidence>
<keyword evidence="3 9" id="KW-0813">Transport</keyword>
<dbReference type="PROSITE" id="PS50920">
    <property type="entry name" value="SOLCAR"/>
    <property type="match status" value="3"/>
</dbReference>
<dbReference type="GO" id="GO:0055085">
    <property type="term" value="P:transmembrane transport"/>
    <property type="evidence" value="ECO:0007669"/>
    <property type="project" value="InterPro"/>
</dbReference>
<keyword evidence="4 8" id="KW-0812">Transmembrane</keyword>
<dbReference type="InterPro" id="IPR044712">
    <property type="entry name" value="SLC25A32-like"/>
</dbReference>
<sequence length="321" mass="36105">METTATTSLSPLPHAKHFYNTSTFHNAIAGFSGGVITTAFLQPLDVVKIRFQVNETSRGGIFRGTWTSLRKIYGNDGMRGLYRGIVPSMWGASLSWGFYFATYDSIKDQMQRYIDKSNGYIEPKDSNDAHKVKSASRLTPAHHLVASTITGILTCFLTNPIWIMKVRFCADSYRDPNAYQTLREGLTKLFKHEGIRGLYRGLVPALMGVSQKSFQFVAYEELKTWRARVKGSGDVNKLDTWDYMGMATTAKVFAMSITYPYQVVRARIQNQRGAEAGVYKSTLGTIRIIYRNEKIAGFYKGMGPNLIRVLPGSVLTFVVYE</sequence>
<keyword evidence="6" id="KW-1133">Transmembrane helix</keyword>
<keyword evidence="7 8" id="KW-0472">Membrane</keyword>
<evidence type="ECO:0000256" key="7">
    <source>
        <dbReference type="ARBA" id="ARBA00023136"/>
    </source>
</evidence>
<evidence type="ECO:0000313" key="11">
    <source>
        <dbReference type="Proteomes" id="UP000320333"/>
    </source>
</evidence>
<evidence type="ECO:0000256" key="4">
    <source>
        <dbReference type="ARBA" id="ARBA00022692"/>
    </source>
</evidence>
<proteinExistence type="inferred from homology"/>
<feature type="repeat" description="Solcar" evidence="8">
    <location>
        <begin position="238"/>
        <end position="321"/>
    </location>
</feature>
<dbReference type="EMBL" id="QEAP01000742">
    <property type="protein sequence ID" value="TPX58334.1"/>
    <property type="molecule type" value="Genomic_DNA"/>
</dbReference>
<evidence type="ECO:0000256" key="9">
    <source>
        <dbReference type="RuleBase" id="RU000488"/>
    </source>
</evidence>
<dbReference type="AlphaFoldDB" id="A0A507E3C1"/>
<feature type="repeat" description="Solcar" evidence="8">
    <location>
        <begin position="21"/>
        <end position="109"/>
    </location>
</feature>